<evidence type="ECO:0000256" key="7">
    <source>
        <dbReference type="ARBA" id="ARBA00023065"/>
    </source>
</evidence>
<keyword evidence="8" id="KW-0472">Membrane</keyword>
<keyword evidence="6" id="KW-0915">Sodium</keyword>
<keyword evidence="5" id="KW-1133">Transmembrane helix</keyword>
<dbReference type="OrthoDB" id="6021021at2759"/>
<evidence type="ECO:0000313" key="13">
    <source>
        <dbReference type="RefSeq" id="XP_022107693.1"/>
    </source>
</evidence>
<sequence>MVIAVKPSGGDISVVSFDNVNWVTDIGNVVEARAVEGKRDKGTGGRRNRWCRNHVRGFCTTWTSTMSDAVGIPGIRYVVSSNFHILRRLLWTVALLGGMAAASYQVIDRATFFFSNPKSVNVVIENAEPMLFPAVTFCNTNRFRDVNGQLSTHPFGQFLAATYFHGGNGTGFTSTLGGANTTALYLEFAHQMEYGQMFIRGALGGKNITSADFRRVLTDAGVCFTFNSGLNTELRGQNFPGRAHGLYLFLNVEQYYYYYAYKFSGAGILVAVHDQTEIPDMDSMGIGIPPGRRAIVSVGKKMTSRKDGGCVEKQLKYFSKYTKSMCLRECVIDLLLQNCGCVEPYMTVSSEMRVCDPIEISVCVHGQSDKRRYVDMCDCPLPCSTVKFTTSVSYTLFPGNFYSWLLAEQFSTDEFTLPHDFYQENFVIIQMFFEELTVEHREQHSDYTFFALLCDIGGALGLWLGGSILTIVEILDHFTSTTVIPGSTSNQRG</sequence>
<dbReference type="PANTHER" id="PTHR11690:SF300">
    <property type="entry name" value="PICKPOCKET PROTEIN 19"/>
    <property type="match status" value="1"/>
</dbReference>
<keyword evidence="3 11" id="KW-0894">Sodium channel</keyword>
<evidence type="ECO:0000256" key="9">
    <source>
        <dbReference type="ARBA" id="ARBA00023201"/>
    </source>
</evidence>
<dbReference type="KEGG" id="aplc:110988478"/>
<dbReference type="OMA" id="CISICIC"/>
<evidence type="ECO:0000256" key="1">
    <source>
        <dbReference type="ARBA" id="ARBA00004141"/>
    </source>
</evidence>
<keyword evidence="2 11" id="KW-0813">Transport</keyword>
<evidence type="ECO:0000256" key="5">
    <source>
        <dbReference type="ARBA" id="ARBA00022989"/>
    </source>
</evidence>
<evidence type="ECO:0000256" key="4">
    <source>
        <dbReference type="ARBA" id="ARBA00022692"/>
    </source>
</evidence>
<dbReference type="InterPro" id="IPR001873">
    <property type="entry name" value="ENaC"/>
</dbReference>
<comment type="subcellular location">
    <subcellularLocation>
        <location evidence="1">Membrane</location>
        <topology evidence="1">Multi-pass membrane protein</topology>
    </subcellularLocation>
</comment>
<gene>
    <name evidence="13" type="primary">LOC110988478</name>
</gene>
<accession>A0A8B7ZQ30</accession>
<dbReference type="GO" id="GO:0005886">
    <property type="term" value="C:plasma membrane"/>
    <property type="evidence" value="ECO:0007669"/>
    <property type="project" value="TreeGrafter"/>
</dbReference>
<evidence type="ECO:0000256" key="6">
    <source>
        <dbReference type="ARBA" id="ARBA00023053"/>
    </source>
</evidence>
<keyword evidence="12" id="KW-1185">Reference proteome</keyword>
<evidence type="ECO:0000256" key="11">
    <source>
        <dbReference type="RuleBase" id="RU000679"/>
    </source>
</evidence>
<keyword evidence="7 11" id="KW-0406">Ion transport</keyword>
<organism evidence="12 13">
    <name type="scientific">Acanthaster planci</name>
    <name type="common">Crown-of-thorns starfish</name>
    <dbReference type="NCBI Taxonomy" id="133434"/>
    <lineage>
        <taxon>Eukaryota</taxon>
        <taxon>Metazoa</taxon>
        <taxon>Echinodermata</taxon>
        <taxon>Eleutherozoa</taxon>
        <taxon>Asterozoa</taxon>
        <taxon>Asteroidea</taxon>
        <taxon>Valvatacea</taxon>
        <taxon>Valvatida</taxon>
        <taxon>Acanthasteridae</taxon>
        <taxon>Acanthaster</taxon>
    </lineage>
</organism>
<evidence type="ECO:0000313" key="12">
    <source>
        <dbReference type="Proteomes" id="UP000694845"/>
    </source>
</evidence>
<dbReference type="PANTHER" id="PTHR11690">
    <property type="entry name" value="AMILORIDE-SENSITIVE SODIUM CHANNEL-RELATED"/>
    <property type="match status" value="1"/>
</dbReference>
<reference evidence="13" key="1">
    <citation type="submission" date="2025-08" db="UniProtKB">
        <authorList>
            <consortium name="RefSeq"/>
        </authorList>
    </citation>
    <scope>IDENTIFICATION</scope>
</reference>
<keyword evidence="9 11" id="KW-0739">Sodium transport</keyword>
<name>A0A8B7ZQ30_ACAPL</name>
<keyword evidence="4 11" id="KW-0812">Transmembrane</keyword>
<dbReference type="GeneID" id="110988478"/>
<dbReference type="GO" id="GO:0015280">
    <property type="term" value="F:ligand-gated sodium channel activity"/>
    <property type="evidence" value="ECO:0007669"/>
    <property type="project" value="TreeGrafter"/>
</dbReference>
<dbReference type="PRINTS" id="PR01078">
    <property type="entry name" value="AMINACHANNEL"/>
</dbReference>
<evidence type="ECO:0000256" key="10">
    <source>
        <dbReference type="ARBA" id="ARBA00023303"/>
    </source>
</evidence>
<proteinExistence type="inferred from homology"/>
<dbReference type="Pfam" id="PF00858">
    <property type="entry name" value="ASC"/>
    <property type="match status" value="1"/>
</dbReference>
<evidence type="ECO:0000256" key="2">
    <source>
        <dbReference type="ARBA" id="ARBA00022448"/>
    </source>
</evidence>
<dbReference type="Gene3D" id="1.10.287.820">
    <property type="entry name" value="Acid-sensing ion channel domain"/>
    <property type="match status" value="1"/>
</dbReference>
<evidence type="ECO:0000256" key="3">
    <source>
        <dbReference type="ARBA" id="ARBA00022461"/>
    </source>
</evidence>
<dbReference type="AlphaFoldDB" id="A0A8B7ZQ30"/>
<dbReference type="Proteomes" id="UP000694845">
    <property type="component" value="Unplaced"/>
</dbReference>
<keyword evidence="10 11" id="KW-0407">Ion channel</keyword>
<comment type="similarity">
    <text evidence="11">Belongs to the amiloride-sensitive sodium channel (TC 1.A.6) family.</text>
</comment>
<dbReference type="Gene3D" id="1.10.287.770">
    <property type="entry name" value="YojJ-like"/>
    <property type="match status" value="1"/>
</dbReference>
<protein>
    <submittedName>
        <fullName evidence="13">Acid-sensing ion channel 5-like</fullName>
    </submittedName>
</protein>
<dbReference type="RefSeq" id="XP_022107693.1">
    <property type="nucleotide sequence ID" value="XM_022252001.1"/>
</dbReference>
<evidence type="ECO:0000256" key="8">
    <source>
        <dbReference type="ARBA" id="ARBA00023136"/>
    </source>
</evidence>